<protein>
    <submittedName>
        <fullName evidence="1">Uncharacterized protein</fullName>
    </submittedName>
</protein>
<name>F8GVC4_CUPNN</name>
<accession>F8GVC4</accession>
<sequence>MENSPQFTEPVALARPPGAHRLEAFSPKLGRRLTFYRRALLDLWLLFEADASVIAFCERPGYVHLGENARLADFWVQYVDRQELVLLADAGMDERAAPGKQELDEAAFSIRSMSSGDLAAARVWIGNWQRMLPCIVANRGLIPWSLSRSVERLLENPQQLETLERKCSNVDPVLFRAALFGLVHGGRVAAPDLRTQPLSLHTSFAVVDTNS</sequence>
<dbReference type="HOGENOM" id="CLU_1324374_0_0_4"/>
<dbReference type="AlphaFoldDB" id="F8GVC4"/>
<organism evidence="1 2">
    <name type="scientific">Cupriavidus necator (strain ATCC 43291 / DSM 13513 / CCUG 52238 / LMG 8453 / N-1)</name>
    <name type="common">Ralstonia eutropha</name>
    <dbReference type="NCBI Taxonomy" id="1042878"/>
    <lineage>
        <taxon>Bacteria</taxon>
        <taxon>Pseudomonadati</taxon>
        <taxon>Pseudomonadota</taxon>
        <taxon>Betaproteobacteria</taxon>
        <taxon>Burkholderiales</taxon>
        <taxon>Burkholderiaceae</taxon>
        <taxon>Cupriavidus</taxon>
    </lineage>
</organism>
<dbReference type="RefSeq" id="WP_013959656.1">
    <property type="nucleotide sequence ID" value="NC_015727.1"/>
</dbReference>
<gene>
    <name evidence="1" type="ordered locus">CNE_BB1p12230</name>
</gene>
<dbReference type="GeneID" id="34312708"/>
<dbReference type="KEGG" id="cnc:CNE_BB1p12230"/>
<keyword evidence="1" id="KW-0614">Plasmid</keyword>
<dbReference type="EMBL" id="CP002879">
    <property type="protein sequence ID" value="AEI82624.1"/>
    <property type="molecule type" value="Genomic_DNA"/>
</dbReference>
<dbReference type="Proteomes" id="UP000006798">
    <property type="component" value="Plasmid pBB1"/>
</dbReference>
<proteinExistence type="predicted"/>
<evidence type="ECO:0000313" key="1">
    <source>
        <dbReference type="EMBL" id="AEI82624.1"/>
    </source>
</evidence>
<reference evidence="1 2" key="1">
    <citation type="journal article" date="2011" name="J. Bacteriol.">
        <title>Complete genome sequence of the type strain Cupriavidus necator N-1.</title>
        <authorList>
            <person name="Poehlein A."/>
            <person name="Kusian B."/>
            <person name="Friedrich B."/>
            <person name="Daniel R."/>
            <person name="Bowien B."/>
        </authorList>
    </citation>
    <scope>NUCLEOTIDE SEQUENCE [LARGE SCALE GENOMIC DNA]</scope>
    <source>
        <strain evidence="2">ATCC 43291 / DSM 13513 / CCUG 52238 / LMG 8453 / N-1</strain>
        <plasmid evidence="1 2">pBB1</plasmid>
    </source>
</reference>
<evidence type="ECO:0000313" key="2">
    <source>
        <dbReference type="Proteomes" id="UP000006798"/>
    </source>
</evidence>
<geneLocation type="plasmid" evidence="1 2">
    <name>pBB1</name>
</geneLocation>